<dbReference type="SUPFAM" id="SSF54427">
    <property type="entry name" value="NTF2-like"/>
    <property type="match status" value="1"/>
</dbReference>
<sequence>MYQTSPISNMLQERPDFVEKASVLSTRTSGHPHIETILRYYEGCNTADIPLMKSTFTDDVVHYFTDHGAVRGAESLAMYWSKVGPRTEANWVLDHAMVQDEEAVIEWSMRWRTPEGRLELLRGSEWYIFRDGVISEIRSYHSNYFLHDRQNRALWDFDYEGRGYRQEAD</sequence>
<name>A0A2A5WJR9_9GAMM</name>
<organism evidence="2 3">
    <name type="scientific">OM182 bacterium MED-G24</name>
    <dbReference type="NCBI Taxonomy" id="1986255"/>
    <lineage>
        <taxon>Bacteria</taxon>
        <taxon>Pseudomonadati</taxon>
        <taxon>Pseudomonadota</taxon>
        <taxon>Gammaproteobacteria</taxon>
        <taxon>OMG group</taxon>
        <taxon>OM182 clade</taxon>
    </lineage>
</organism>
<dbReference type="AlphaFoldDB" id="A0A2A5WJR9"/>
<dbReference type="EMBL" id="NTKD01000060">
    <property type="protein sequence ID" value="PDH36785.1"/>
    <property type="molecule type" value="Genomic_DNA"/>
</dbReference>
<evidence type="ECO:0000313" key="2">
    <source>
        <dbReference type="EMBL" id="PDH36785.1"/>
    </source>
</evidence>
<dbReference type="Gene3D" id="3.10.450.50">
    <property type="match status" value="1"/>
</dbReference>
<protein>
    <recommendedName>
        <fullName evidence="1">SnoaL-like domain-containing protein</fullName>
    </recommendedName>
</protein>
<accession>A0A2A5WJR9</accession>
<dbReference type="Proteomes" id="UP000219327">
    <property type="component" value="Unassembled WGS sequence"/>
</dbReference>
<proteinExistence type="predicted"/>
<comment type="caution">
    <text evidence="2">The sequence shown here is derived from an EMBL/GenBank/DDBJ whole genome shotgun (WGS) entry which is preliminary data.</text>
</comment>
<evidence type="ECO:0000313" key="3">
    <source>
        <dbReference type="Proteomes" id="UP000219327"/>
    </source>
</evidence>
<dbReference type="InterPro" id="IPR032710">
    <property type="entry name" value="NTF2-like_dom_sf"/>
</dbReference>
<feature type="domain" description="SnoaL-like" evidence="1">
    <location>
        <begin position="38"/>
        <end position="136"/>
    </location>
</feature>
<evidence type="ECO:0000259" key="1">
    <source>
        <dbReference type="Pfam" id="PF12680"/>
    </source>
</evidence>
<gene>
    <name evidence="2" type="ORF">CNE99_09110</name>
</gene>
<reference evidence="2 3" key="1">
    <citation type="submission" date="2017-08" db="EMBL/GenBank/DDBJ databases">
        <title>Fine stratification of microbial communities through a metagenomic profile of the photic zone.</title>
        <authorList>
            <person name="Haro-Moreno J.M."/>
            <person name="Lopez-Perez M."/>
            <person name="De La Torre J."/>
            <person name="Picazo A."/>
            <person name="Camacho A."/>
            <person name="Rodriguez-Valera F."/>
        </authorList>
    </citation>
    <scope>NUCLEOTIDE SEQUENCE [LARGE SCALE GENOMIC DNA]</scope>
    <source>
        <strain evidence="2">MED-G24</strain>
    </source>
</reference>
<dbReference type="InterPro" id="IPR037401">
    <property type="entry name" value="SnoaL-like"/>
</dbReference>
<dbReference type="Pfam" id="PF12680">
    <property type="entry name" value="SnoaL_2"/>
    <property type="match status" value="1"/>
</dbReference>